<feature type="compositionally biased region" description="Basic and acidic residues" evidence="1">
    <location>
        <begin position="573"/>
        <end position="588"/>
    </location>
</feature>
<keyword evidence="2" id="KW-1133">Transmembrane helix</keyword>
<keyword evidence="2" id="KW-0472">Membrane</keyword>
<feature type="transmembrane region" description="Helical" evidence="2">
    <location>
        <begin position="88"/>
        <end position="107"/>
    </location>
</feature>
<gene>
    <name evidence="3" type="ORF">CA12_34290</name>
</gene>
<dbReference type="OrthoDB" id="256197at2"/>
<dbReference type="Proteomes" id="UP000318741">
    <property type="component" value="Chromosome"/>
</dbReference>
<keyword evidence="4" id="KW-1185">Reference proteome</keyword>
<evidence type="ECO:0000256" key="1">
    <source>
        <dbReference type="SAM" id="MobiDB-lite"/>
    </source>
</evidence>
<evidence type="ECO:0000313" key="4">
    <source>
        <dbReference type="Proteomes" id="UP000318741"/>
    </source>
</evidence>
<evidence type="ECO:0000313" key="3">
    <source>
        <dbReference type="EMBL" id="QDT17309.1"/>
    </source>
</evidence>
<keyword evidence="2" id="KW-0812">Transmembrane</keyword>
<dbReference type="EMBL" id="CP036265">
    <property type="protein sequence ID" value="QDT17309.1"/>
    <property type="molecule type" value="Genomic_DNA"/>
</dbReference>
<dbReference type="KEGG" id="acaf:CA12_34290"/>
<feature type="region of interest" description="Disordered" evidence="1">
    <location>
        <begin position="1"/>
        <end position="30"/>
    </location>
</feature>
<organism evidence="3 4">
    <name type="scientific">Alienimonas californiensis</name>
    <dbReference type="NCBI Taxonomy" id="2527989"/>
    <lineage>
        <taxon>Bacteria</taxon>
        <taxon>Pseudomonadati</taxon>
        <taxon>Planctomycetota</taxon>
        <taxon>Planctomycetia</taxon>
        <taxon>Planctomycetales</taxon>
        <taxon>Planctomycetaceae</taxon>
        <taxon>Alienimonas</taxon>
    </lineage>
</organism>
<protein>
    <submittedName>
        <fullName evidence="3">Uncharacterized protein</fullName>
    </submittedName>
</protein>
<name>A0A517PD62_9PLAN</name>
<feature type="region of interest" description="Disordered" evidence="1">
    <location>
        <begin position="533"/>
        <end position="588"/>
    </location>
</feature>
<accession>A0A517PD62</accession>
<dbReference type="AlphaFoldDB" id="A0A517PD62"/>
<dbReference type="RefSeq" id="WP_145360191.1">
    <property type="nucleotide sequence ID" value="NZ_CP036265.1"/>
</dbReference>
<feature type="transmembrane region" description="Helical" evidence="2">
    <location>
        <begin position="48"/>
        <end position="68"/>
    </location>
</feature>
<evidence type="ECO:0000256" key="2">
    <source>
        <dbReference type="SAM" id="Phobius"/>
    </source>
</evidence>
<feature type="transmembrane region" description="Helical" evidence="2">
    <location>
        <begin position="187"/>
        <end position="203"/>
    </location>
</feature>
<reference evidence="3 4" key="1">
    <citation type="submission" date="2019-02" db="EMBL/GenBank/DDBJ databases">
        <title>Deep-cultivation of Planctomycetes and their phenomic and genomic characterization uncovers novel biology.</title>
        <authorList>
            <person name="Wiegand S."/>
            <person name="Jogler M."/>
            <person name="Boedeker C."/>
            <person name="Pinto D."/>
            <person name="Vollmers J."/>
            <person name="Rivas-Marin E."/>
            <person name="Kohn T."/>
            <person name="Peeters S.H."/>
            <person name="Heuer A."/>
            <person name="Rast P."/>
            <person name="Oberbeckmann S."/>
            <person name="Bunk B."/>
            <person name="Jeske O."/>
            <person name="Meyerdierks A."/>
            <person name="Storesund J.E."/>
            <person name="Kallscheuer N."/>
            <person name="Luecker S."/>
            <person name="Lage O.M."/>
            <person name="Pohl T."/>
            <person name="Merkel B.J."/>
            <person name="Hornburger P."/>
            <person name="Mueller R.-W."/>
            <person name="Bruemmer F."/>
            <person name="Labrenz M."/>
            <person name="Spormann A.M."/>
            <person name="Op den Camp H."/>
            <person name="Overmann J."/>
            <person name="Amann R."/>
            <person name="Jetten M.S.M."/>
            <person name="Mascher T."/>
            <person name="Medema M.H."/>
            <person name="Devos D.P."/>
            <person name="Kaster A.-K."/>
            <person name="Ovreas L."/>
            <person name="Rohde M."/>
            <person name="Galperin M.Y."/>
            <person name="Jogler C."/>
        </authorList>
    </citation>
    <scope>NUCLEOTIDE SEQUENCE [LARGE SCALE GENOMIC DNA]</scope>
    <source>
        <strain evidence="3 4">CA12</strain>
    </source>
</reference>
<sequence precursor="true">MPSPPALAETAGPGAGGSGSRPSRPEPSLRPELGRLLSAVRTRLRTYVLLRGLALVILTAIGVFWAALGLDDAWFYVTKLELPTWLRIGFDGAALLLLFSVAAIWLVGRLVVAAAPRDLALAVERRFPDLRGRLVLAVERAANPAVARQESPFTAALADRAAADAAERVRALPTGELFDPAPLRRDLALAAVLLAGTIAFAFWQTDAVRRLSDAYVELADVYRVRTTALSVAAVLPPGDERKLLTPGEPHRHPRGADLVLLIGVADGERPGGGPWTAPEKVTVTRETAGGATGRSFALPDGPGQFRFALDEVRDGMTVWLTGGDFVTRTPYVIEAVDPPRPRRVALSAKYPAYMQRNAQTADGGRAPEVGPIRGAKATVPVGTEFDLILEANKPLAAARVTIDGEPVPLALETAAGESAVRVPLTMLPPEPIDPADGDAPADSFSPAAGTVGVRPGARVAVELEDADGIRSQSPVRLVLAGLPDDPPNVRAEPVGVSDVLTRTASVPFVGTIEDDYGIASARFLYKLTGGEPAAAAPPDGGGDGAGEDVSGTVAEASADPQWRERRFRARPRNLPERFDVGDRDPARTADRDAERFEVAGLDPQVGQTLTLVVVADDANDLTGPGVGRGPERSFRIVTPEELLAQLFDREVNLRRIFERSLEEVTAVGDDLALISPQTDEADVRRTAGLAASELGQNAGQAEAVQSGFREILAELLNNGVQTSNAVARLEELILQPLTEIADVHFLEADRAVGALRVAAESGAPPTERAALARTAAEATDRLAAAMAAVLREMEELAEYHELVRDFQQLVDRQGDLLDRTRQEQKTDLIDGLFE</sequence>
<proteinExistence type="predicted"/>